<organism evidence="2 3">
    <name type="scientific">Thermothielavioides terrestris</name>
    <dbReference type="NCBI Taxonomy" id="2587410"/>
    <lineage>
        <taxon>Eukaryota</taxon>
        <taxon>Fungi</taxon>
        <taxon>Dikarya</taxon>
        <taxon>Ascomycota</taxon>
        <taxon>Pezizomycotina</taxon>
        <taxon>Sordariomycetes</taxon>
        <taxon>Sordariomycetidae</taxon>
        <taxon>Sordariales</taxon>
        <taxon>Chaetomiaceae</taxon>
        <taxon>Thermothielavioides</taxon>
    </lineage>
</organism>
<evidence type="ECO:0000256" key="1">
    <source>
        <dbReference type="SAM" id="Phobius"/>
    </source>
</evidence>
<evidence type="ECO:0000313" key="3">
    <source>
        <dbReference type="Proteomes" id="UP000289323"/>
    </source>
</evidence>
<feature type="transmembrane region" description="Helical" evidence="1">
    <location>
        <begin position="31"/>
        <end position="53"/>
    </location>
</feature>
<keyword evidence="1" id="KW-1133">Transmembrane helix</keyword>
<dbReference type="Proteomes" id="UP000289323">
    <property type="component" value="Unassembled WGS sequence"/>
</dbReference>
<protein>
    <submittedName>
        <fullName evidence="2">D69d503b-d6dd-47e7-b534-5044211800f7</fullName>
    </submittedName>
</protein>
<proteinExistence type="predicted"/>
<reference evidence="2 3" key="1">
    <citation type="submission" date="2018-04" db="EMBL/GenBank/DDBJ databases">
        <authorList>
            <person name="Huttner S."/>
            <person name="Dainat J."/>
        </authorList>
    </citation>
    <scope>NUCLEOTIDE SEQUENCE [LARGE SCALE GENOMIC DNA]</scope>
</reference>
<keyword evidence="1" id="KW-0812">Transmembrane</keyword>
<evidence type="ECO:0000313" key="2">
    <source>
        <dbReference type="EMBL" id="SPQ21477.1"/>
    </source>
</evidence>
<sequence>MNRYIIIFTVLTIFYLPLGFVTDLSSLKGQYAASTVVVSILTYLVAGGLMMFVDRREIKAYINRHLWATAPTTSVRILLRTLNVLHSPARGEKRAEMRTDTAFKSLASIWIASARKLRRAWHRETGKAVDDTELQPTAGAEP</sequence>
<keyword evidence="1" id="KW-0472">Membrane</keyword>
<dbReference type="EMBL" id="OUUZ01000008">
    <property type="protein sequence ID" value="SPQ21477.1"/>
    <property type="molecule type" value="Genomic_DNA"/>
</dbReference>
<name>A0A3S4B4C9_9PEZI</name>
<accession>A0A3S4B4C9</accession>
<dbReference type="AlphaFoldDB" id="A0A3S4B4C9"/>
<gene>
    <name evidence="2" type="ORF">TT172_LOCUS3896</name>
</gene>